<dbReference type="GO" id="GO:0004497">
    <property type="term" value="F:monooxygenase activity"/>
    <property type="evidence" value="ECO:0007669"/>
    <property type="project" value="UniProtKB-KW"/>
</dbReference>
<comment type="cofactor">
    <cofactor evidence="1 8">
        <name>heme</name>
        <dbReference type="ChEBI" id="CHEBI:30413"/>
    </cofactor>
</comment>
<dbReference type="PRINTS" id="PR00463">
    <property type="entry name" value="EP450I"/>
</dbReference>
<evidence type="ECO:0000256" key="1">
    <source>
        <dbReference type="ARBA" id="ARBA00001971"/>
    </source>
</evidence>
<proteinExistence type="inferred from homology"/>
<keyword evidence="6 8" id="KW-0408">Iron</keyword>
<keyword evidence="10" id="KW-0472">Membrane</keyword>
<dbReference type="Pfam" id="PF00067">
    <property type="entry name" value="p450"/>
    <property type="match status" value="1"/>
</dbReference>
<evidence type="ECO:0000256" key="6">
    <source>
        <dbReference type="ARBA" id="ARBA00023004"/>
    </source>
</evidence>
<dbReference type="Gene3D" id="1.10.630.10">
    <property type="entry name" value="Cytochrome P450"/>
    <property type="match status" value="1"/>
</dbReference>
<evidence type="ECO:0000256" key="5">
    <source>
        <dbReference type="ARBA" id="ARBA00023002"/>
    </source>
</evidence>
<evidence type="ECO:0000256" key="3">
    <source>
        <dbReference type="ARBA" id="ARBA00022617"/>
    </source>
</evidence>
<feature type="binding site" description="axial binding residue" evidence="8">
    <location>
        <position position="442"/>
    </location>
    <ligand>
        <name>heme</name>
        <dbReference type="ChEBI" id="CHEBI:30413"/>
    </ligand>
    <ligandPart>
        <name>Fe</name>
        <dbReference type="ChEBI" id="CHEBI:18248"/>
    </ligandPart>
</feature>
<dbReference type="PANTHER" id="PTHR24305:SF210">
    <property type="entry name" value="CYTOCHROME P450 MONOOXYGENASE ASQL-RELATED"/>
    <property type="match status" value="1"/>
</dbReference>
<feature type="transmembrane region" description="Helical" evidence="10">
    <location>
        <begin position="6"/>
        <end position="29"/>
    </location>
</feature>
<dbReference type="GO" id="GO:0016705">
    <property type="term" value="F:oxidoreductase activity, acting on paired donors, with incorporation or reduction of molecular oxygen"/>
    <property type="evidence" value="ECO:0007669"/>
    <property type="project" value="InterPro"/>
</dbReference>
<dbReference type="InterPro" id="IPR036396">
    <property type="entry name" value="Cyt_P450_sf"/>
</dbReference>
<evidence type="ECO:0000256" key="2">
    <source>
        <dbReference type="ARBA" id="ARBA00010617"/>
    </source>
</evidence>
<keyword evidence="12" id="KW-1185">Reference proteome</keyword>
<keyword evidence="7 9" id="KW-0503">Monooxygenase</keyword>
<dbReference type="PRINTS" id="PR00385">
    <property type="entry name" value="P450"/>
</dbReference>
<keyword evidence="10" id="KW-0812">Transmembrane</keyword>
<protein>
    <submittedName>
        <fullName evidence="11">Isotrichodermin C-15 hydroxylase</fullName>
    </submittedName>
</protein>
<evidence type="ECO:0000256" key="9">
    <source>
        <dbReference type="RuleBase" id="RU000461"/>
    </source>
</evidence>
<dbReference type="PANTHER" id="PTHR24305">
    <property type="entry name" value="CYTOCHROME P450"/>
    <property type="match status" value="1"/>
</dbReference>
<keyword evidence="4 8" id="KW-0479">Metal-binding</keyword>
<dbReference type="InterPro" id="IPR002401">
    <property type="entry name" value="Cyt_P450_E_grp-I"/>
</dbReference>
<dbReference type="InterPro" id="IPR017972">
    <property type="entry name" value="Cyt_P450_CS"/>
</dbReference>
<evidence type="ECO:0000256" key="4">
    <source>
        <dbReference type="ARBA" id="ARBA00022723"/>
    </source>
</evidence>
<reference evidence="11 12" key="1">
    <citation type="journal article" date="2023" name="IMA Fungus">
        <title>Comparative genomic study of the Penicillium genus elucidates a diverse pangenome and 15 lateral gene transfer events.</title>
        <authorList>
            <person name="Petersen C."/>
            <person name="Sorensen T."/>
            <person name="Nielsen M.R."/>
            <person name="Sondergaard T.E."/>
            <person name="Sorensen J.L."/>
            <person name="Fitzpatrick D.A."/>
            <person name="Frisvad J.C."/>
            <person name="Nielsen K.L."/>
        </authorList>
    </citation>
    <scope>NUCLEOTIDE SEQUENCE [LARGE SCALE GENOMIC DNA]</scope>
    <source>
        <strain evidence="11 12">IBT 35679</strain>
    </source>
</reference>
<dbReference type="GO" id="GO:0020037">
    <property type="term" value="F:heme binding"/>
    <property type="evidence" value="ECO:0007669"/>
    <property type="project" value="InterPro"/>
</dbReference>
<dbReference type="CDD" id="cd11058">
    <property type="entry name" value="CYP60B-like"/>
    <property type="match status" value="1"/>
</dbReference>
<keyword evidence="10" id="KW-1133">Transmembrane helix</keyword>
<dbReference type="InterPro" id="IPR001128">
    <property type="entry name" value="Cyt_P450"/>
</dbReference>
<dbReference type="GO" id="GO:0043386">
    <property type="term" value="P:mycotoxin biosynthetic process"/>
    <property type="evidence" value="ECO:0007669"/>
    <property type="project" value="UniProtKB-ARBA"/>
</dbReference>
<dbReference type="GO" id="GO:0005506">
    <property type="term" value="F:iron ion binding"/>
    <property type="evidence" value="ECO:0007669"/>
    <property type="project" value="InterPro"/>
</dbReference>
<keyword evidence="5 9" id="KW-0560">Oxidoreductase</keyword>
<evidence type="ECO:0000256" key="10">
    <source>
        <dbReference type="SAM" id="Phobius"/>
    </source>
</evidence>
<comment type="caution">
    <text evidence="11">The sequence shown here is derived from an EMBL/GenBank/DDBJ whole genome shotgun (WGS) entry which is preliminary data.</text>
</comment>
<evidence type="ECO:0000256" key="8">
    <source>
        <dbReference type="PIRSR" id="PIRSR602401-1"/>
    </source>
</evidence>
<dbReference type="SUPFAM" id="SSF48264">
    <property type="entry name" value="Cytochrome P450"/>
    <property type="match status" value="1"/>
</dbReference>
<name>A0AAD6CX97_9EURO</name>
<evidence type="ECO:0000313" key="11">
    <source>
        <dbReference type="EMBL" id="KAJ5543786.1"/>
    </source>
</evidence>
<sequence length="498" mass="57193">MPPLATLSALAAYVLIIYTTYTLVYNLWFHPLRRYPGPKLFAATRIPYTFHLLRGTITPRTQRLHRKYGHVVRIAPDTLSYTCSEAWNDIYGLKKGSMRGNFSKDPKYYIKSDKDASNISNANDDDHRRLRRAQAHAFSEKALYLQEAYVQKYIDLFISCLDEELNIAQNGVINAVKWFNYLTTDIIGELAFGESFGGLEKNEMHPWLENLFGSLKIYSFFRELSRYPSWMAYITIALISPRRQLVHSKNAIGFGAEQAQKRIKRGTERPDFMSYLLRHTGERGLSEAEIAVSSITWIIAGSETTATLMSGLTYLLLKNPGTLQKATSIIRGDFPDSTGITFQELQKHDYVNAVLSEALRLYPPAADSLFRVVPAQGGVVAGEFVPPHTSVTVHLFAAFRSPLNFRRPDEFLPERWINDCPLEFRSDNRSVFQPFSIGARNCLGKNLAWAEMRMILVNILWHYNLDELLPDSTNWIEKQKIYMLWEKQDLNIRISKRH</sequence>
<evidence type="ECO:0000313" key="12">
    <source>
        <dbReference type="Proteomes" id="UP001220324"/>
    </source>
</evidence>
<dbReference type="Proteomes" id="UP001220324">
    <property type="component" value="Unassembled WGS sequence"/>
</dbReference>
<keyword evidence="3 8" id="KW-0349">Heme</keyword>
<evidence type="ECO:0000256" key="7">
    <source>
        <dbReference type="ARBA" id="ARBA00023033"/>
    </source>
</evidence>
<dbReference type="EMBL" id="JAQIZZ010000004">
    <property type="protein sequence ID" value="KAJ5543786.1"/>
    <property type="molecule type" value="Genomic_DNA"/>
</dbReference>
<comment type="similarity">
    <text evidence="2 9">Belongs to the cytochrome P450 family.</text>
</comment>
<organism evidence="11 12">
    <name type="scientific">Penicillium frequentans</name>
    <dbReference type="NCBI Taxonomy" id="3151616"/>
    <lineage>
        <taxon>Eukaryota</taxon>
        <taxon>Fungi</taxon>
        <taxon>Dikarya</taxon>
        <taxon>Ascomycota</taxon>
        <taxon>Pezizomycotina</taxon>
        <taxon>Eurotiomycetes</taxon>
        <taxon>Eurotiomycetidae</taxon>
        <taxon>Eurotiales</taxon>
        <taxon>Aspergillaceae</taxon>
        <taxon>Penicillium</taxon>
    </lineage>
</organism>
<dbReference type="AlphaFoldDB" id="A0AAD6CX97"/>
<accession>A0AAD6CX97</accession>
<dbReference type="InterPro" id="IPR050121">
    <property type="entry name" value="Cytochrome_P450_monoxygenase"/>
</dbReference>
<dbReference type="PROSITE" id="PS00086">
    <property type="entry name" value="CYTOCHROME_P450"/>
    <property type="match status" value="1"/>
</dbReference>
<gene>
    <name evidence="11" type="ORF">N7494_005065</name>
</gene>